<organism evidence="4 5">
    <name type="scientific">Bathymodiolus azoricus thioautotrophic gill symbiont</name>
    <dbReference type="NCBI Taxonomy" id="235205"/>
    <lineage>
        <taxon>Bacteria</taxon>
        <taxon>Pseudomonadati</taxon>
        <taxon>Pseudomonadota</taxon>
        <taxon>Gammaproteobacteria</taxon>
        <taxon>sulfur-oxidizing symbionts</taxon>
    </lineage>
</organism>
<comment type="similarity">
    <text evidence="1">Belongs to the VapB family.</text>
</comment>
<evidence type="ECO:0000256" key="2">
    <source>
        <dbReference type="PROSITE-ProRule" id="PRU01076"/>
    </source>
</evidence>
<dbReference type="SUPFAM" id="SSF89447">
    <property type="entry name" value="AbrB/MazE/MraZ-like"/>
    <property type="match status" value="1"/>
</dbReference>
<gene>
    <name evidence="4" type="ORF">BAZSYMA_ACONTIG01847_1</name>
</gene>
<dbReference type="PROSITE" id="PS51740">
    <property type="entry name" value="SPOVT_ABRB"/>
    <property type="match status" value="1"/>
</dbReference>
<dbReference type="EMBL" id="CDSC02000217">
    <property type="protein sequence ID" value="SEH80029.1"/>
    <property type="molecule type" value="Genomic_DNA"/>
</dbReference>
<dbReference type="InterPro" id="IPR051734">
    <property type="entry name" value="VapB_TA_antitoxins"/>
</dbReference>
<dbReference type="PANTHER" id="PTHR37550:SF3">
    <property type="entry name" value="ANTITOXIN VAPB1"/>
    <property type="match status" value="1"/>
</dbReference>
<reference evidence="5" key="1">
    <citation type="submission" date="2016-06" db="EMBL/GenBank/DDBJ databases">
        <authorList>
            <person name="Petersen J."/>
            <person name="Sayavedra L."/>
        </authorList>
    </citation>
    <scope>NUCLEOTIDE SEQUENCE [LARGE SCALE GENOMIC DNA]</scope>
    <source>
        <strain evidence="5">BazSymA</strain>
    </source>
</reference>
<proteinExistence type="inferred from homology"/>
<dbReference type="Gene3D" id="2.10.260.10">
    <property type="match status" value="1"/>
</dbReference>
<dbReference type="Pfam" id="PF04014">
    <property type="entry name" value="MazE_antitoxin"/>
    <property type="match status" value="1"/>
</dbReference>
<protein>
    <submittedName>
        <fullName evidence="4">[similarity to] virulence-associated protein</fullName>
    </submittedName>
</protein>
<dbReference type="InterPro" id="IPR037914">
    <property type="entry name" value="SpoVT-AbrB_sf"/>
</dbReference>
<sequence length="80" mass="8850">MLAKVFKSGNSQAVRLPKALRFDVNEVDITKDGDNLIIKPVKQKQSSVVDAFVALMAMPDDFMIDGRGDTPAIERENLDD</sequence>
<dbReference type="AlphaFoldDB" id="A0A1H6KVQ5"/>
<dbReference type="InterPro" id="IPR007159">
    <property type="entry name" value="SpoVT-AbrB_dom"/>
</dbReference>
<feature type="domain" description="SpoVT-AbrB" evidence="3">
    <location>
        <begin position="3"/>
        <end position="43"/>
    </location>
</feature>
<dbReference type="PANTHER" id="PTHR37550">
    <property type="entry name" value="ANTITOXIN VAPB1"/>
    <property type="match status" value="1"/>
</dbReference>
<dbReference type="SMART" id="SM00966">
    <property type="entry name" value="SpoVT_AbrB"/>
    <property type="match status" value="1"/>
</dbReference>
<evidence type="ECO:0000313" key="4">
    <source>
        <dbReference type="EMBL" id="SEH80029.1"/>
    </source>
</evidence>
<dbReference type="NCBIfam" id="NF040493">
    <property type="entry name" value="TA_anti_VapB"/>
    <property type="match status" value="1"/>
</dbReference>
<accession>A0A1H6KVQ5</accession>
<dbReference type="GO" id="GO:0003677">
    <property type="term" value="F:DNA binding"/>
    <property type="evidence" value="ECO:0007669"/>
    <property type="project" value="UniProtKB-UniRule"/>
</dbReference>
<name>A0A1H6KVQ5_9GAMM</name>
<evidence type="ECO:0000313" key="5">
    <source>
        <dbReference type="Proteomes" id="UP000198988"/>
    </source>
</evidence>
<dbReference type="InterPro" id="IPR047976">
    <property type="entry name" value="Anti_VapB2-like"/>
</dbReference>
<evidence type="ECO:0000259" key="3">
    <source>
        <dbReference type="PROSITE" id="PS51740"/>
    </source>
</evidence>
<dbReference type="RefSeq" id="WP_090715926.1">
    <property type="nucleotide sequence ID" value="NZ_CDSC02000217.1"/>
</dbReference>
<dbReference type="Proteomes" id="UP000198988">
    <property type="component" value="Unassembled WGS sequence"/>
</dbReference>
<keyword evidence="2" id="KW-0238">DNA-binding</keyword>
<evidence type="ECO:0000256" key="1">
    <source>
        <dbReference type="ARBA" id="ARBA00007924"/>
    </source>
</evidence>
<dbReference type="OrthoDB" id="5298361at2"/>